<feature type="transmembrane region" description="Helical" evidence="9">
    <location>
        <begin position="83"/>
        <end position="110"/>
    </location>
</feature>
<keyword evidence="8 9" id="KW-0472">Membrane</keyword>
<keyword evidence="5 9" id="KW-0812">Transmembrane</keyword>
<dbReference type="GO" id="GO:0015297">
    <property type="term" value="F:antiporter activity"/>
    <property type="evidence" value="ECO:0007669"/>
    <property type="project" value="UniProtKB-KW"/>
</dbReference>
<evidence type="ECO:0000256" key="6">
    <source>
        <dbReference type="ARBA" id="ARBA00022989"/>
    </source>
</evidence>
<dbReference type="GO" id="GO:0005886">
    <property type="term" value="C:plasma membrane"/>
    <property type="evidence" value="ECO:0007669"/>
    <property type="project" value="UniProtKB-SubCell"/>
</dbReference>
<evidence type="ECO:0000256" key="3">
    <source>
        <dbReference type="ARBA" id="ARBA00022449"/>
    </source>
</evidence>
<protein>
    <submittedName>
        <fullName evidence="11">K(+)/H(+) antiporter NhaP2</fullName>
    </submittedName>
</protein>
<accession>A0A6N2UMP8</accession>
<dbReference type="NCBIfam" id="NF003715">
    <property type="entry name" value="PRK05326.1-2"/>
    <property type="match status" value="1"/>
</dbReference>
<feature type="transmembrane region" description="Helical" evidence="9">
    <location>
        <begin position="29"/>
        <end position="50"/>
    </location>
</feature>
<keyword evidence="2" id="KW-0813">Transport</keyword>
<dbReference type="InterPro" id="IPR006037">
    <property type="entry name" value="RCK_C"/>
</dbReference>
<dbReference type="GO" id="GO:1902600">
    <property type="term" value="P:proton transmembrane transport"/>
    <property type="evidence" value="ECO:0007669"/>
    <property type="project" value="InterPro"/>
</dbReference>
<name>A0A6N2UMP8_9FIRM</name>
<feature type="transmembrane region" description="Helical" evidence="9">
    <location>
        <begin position="59"/>
        <end position="77"/>
    </location>
</feature>
<keyword evidence="4" id="KW-1003">Cell membrane</keyword>
<evidence type="ECO:0000313" key="11">
    <source>
        <dbReference type="EMBL" id="VYT18597.1"/>
    </source>
</evidence>
<keyword evidence="7" id="KW-0406">Ion transport</keyword>
<dbReference type="NCBIfam" id="NF003716">
    <property type="entry name" value="PRK05326.1-3"/>
    <property type="match status" value="1"/>
</dbReference>
<feature type="transmembrane region" description="Helical" evidence="9">
    <location>
        <begin position="292"/>
        <end position="316"/>
    </location>
</feature>
<evidence type="ECO:0000256" key="7">
    <source>
        <dbReference type="ARBA" id="ARBA00023065"/>
    </source>
</evidence>
<dbReference type="AlphaFoldDB" id="A0A6N2UMP8"/>
<dbReference type="PANTHER" id="PTHR32507:SF7">
    <property type="entry name" value="K(+)_H(+) ANTIPORTER NHAP2"/>
    <property type="match status" value="1"/>
</dbReference>
<feature type="transmembrane region" description="Helical" evidence="9">
    <location>
        <begin position="360"/>
        <end position="380"/>
    </location>
</feature>
<feature type="transmembrane region" description="Helical" evidence="9">
    <location>
        <begin position="328"/>
        <end position="348"/>
    </location>
</feature>
<evidence type="ECO:0000256" key="9">
    <source>
        <dbReference type="SAM" id="Phobius"/>
    </source>
</evidence>
<dbReference type="GO" id="GO:0008324">
    <property type="term" value="F:monoatomic cation transmembrane transporter activity"/>
    <property type="evidence" value="ECO:0007669"/>
    <property type="project" value="InterPro"/>
</dbReference>
<evidence type="ECO:0000259" key="10">
    <source>
        <dbReference type="PROSITE" id="PS51202"/>
    </source>
</evidence>
<dbReference type="Pfam" id="PF00999">
    <property type="entry name" value="Na_H_Exchanger"/>
    <property type="match status" value="1"/>
</dbReference>
<keyword evidence="3" id="KW-0050">Antiport</keyword>
<evidence type="ECO:0000256" key="4">
    <source>
        <dbReference type="ARBA" id="ARBA00022475"/>
    </source>
</evidence>
<feature type="transmembrane region" description="Helical" evidence="9">
    <location>
        <begin position="237"/>
        <end position="255"/>
    </location>
</feature>
<evidence type="ECO:0000256" key="5">
    <source>
        <dbReference type="ARBA" id="ARBA00022692"/>
    </source>
</evidence>
<comment type="subcellular location">
    <subcellularLocation>
        <location evidence="1">Cell membrane</location>
        <topology evidence="1">Multi-pass membrane protein</topology>
    </subcellularLocation>
</comment>
<sequence>MVPMVFAIAVVLLLCVTSSKLLYRYGVPTLLIFLLLGMLFGSDGPVGIYFDNYVLAQQVCSFGLIFIMFYGGFGTSWKTAVPIAVPAVLLSTLGVAVTAGLTGLFCHFVLHTSLLEGLLIGSVIASTDAASVFAILRSQDLNLSGGLAPLLEIESGSNDPMAYMLTMVVLSLMSGDEIAVLPFLVKQIGFGLLIGFLVAEASVYVLRRINLDVSGLYSILVIAIALFSYSASEFLGGNGYLSVYLVGIALGNAKLPHKKMLVHFFDGISWLMQILLFFVLGLLAFPSQFLQVLPMGVGVAVFLFLIARPAAVFGILHFFPFTFWQKLLVSWVGLRGAASIVFAIFAVTNKAYLNTDIFHIVFLVALLSVSFQGTLLPWVAKRLDLVDNETSVRKTFTDYQEDLSAQLIEFPMEEENPWVHQTLSQAGIPKDILVVMIKRQGKAIVPKGDTEILPGDILVLSGMEFDQLPLS</sequence>
<proteinExistence type="predicted"/>
<gene>
    <name evidence="11" type="primary">nhaP2</name>
    <name evidence="11" type="ORF">AULFYP135_02013</name>
</gene>
<feature type="domain" description="RCK C-terminal" evidence="10">
    <location>
        <begin position="394"/>
        <end position="471"/>
    </location>
</feature>
<evidence type="ECO:0000256" key="2">
    <source>
        <dbReference type="ARBA" id="ARBA00022448"/>
    </source>
</evidence>
<dbReference type="InterPro" id="IPR006153">
    <property type="entry name" value="Cation/H_exchanger_TM"/>
</dbReference>
<dbReference type="EMBL" id="CACRSL010000003">
    <property type="protein sequence ID" value="VYT18597.1"/>
    <property type="molecule type" value="Genomic_DNA"/>
</dbReference>
<dbReference type="SUPFAM" id="SSF116726">
    <property type="entry name" value="TrkA C-terminal domain-like"/>
    <property type="match status" value="1"/>
</dbReference>
<organism evidence="11">
    <name type="scientific">uncultured Anaerotruncus sp</name>
    <dbReference type="NCBI Taxonomy" id="905011"/>
    <lineage>
        <taxon>Bacteria</taxon>
        <taxon>Bacillati</taxon>
        <taxon>Bacillota</taxon>
        <taxon>Clostridia</taxon>
        <taxon>Eubacteriales</taxon>
        <taxon>Oscillospiraceae</taxon>
        <taxon>Anaerotruncus</taxon>
        <taxon>environmental samples</taxon>
    </lineage>
</organism>
<reference evidence="11" key="1">
    <citation type="submission" date="2019-11" db="EMBL/GenBank/DDBJ databases">
        <authorList>
            <person name="Feng L."/>
        </authorList>
    </citation>
    <scope>NUCLEOTIDE SEQUENCE</scope>
    <source>
        <strain evidence="11">AundefinedLFYP135</strain>
    </source>
</reference>
<feature type="transmembrane region" description="Helical" evidence="9">
    <location>
        <begin position="211"/>
        <end position="231"/>
    </location>
</feature>
<evidence type="ECO:0000256" key="1">
    <source>
        <dbReference type="ARBA" id="ARBA00004651"/>
    </source>
</evidence>
<dbReference type="Gene3D" id="1.20.1530.20">
    <property type="match status" value="1"/>
</dbReference>
<dbReference type="GO" id="GO:0006813">
    <property type="term" value="P:potassium ion transport"/>
    <property type="evidence" value="ECO:0007669"/>
    <property type="project" value="InterPro"/>
</dbReference>
<dbReference type="InterPro" id="IPR036721">
    <property type="entry name" value="RCK_C_sf"/>
</dbReference>
<keyword evidence="6 9" id="KW-1133">Transmembrane helix</keyword>
<feature type="transmembrane region" description="Helical" evidence="9">
    <location>
        <begin position="178"/>
        <end position="199"/>
    </location>
</feature>
<dbReference type="Gene3D" id="3.30.70.1450">
    <property type="entry name" value="Regulator of K+ conductance, C-terminal domain"/>
    <property type="match status" value="1"/>
</dbReference>
<dbReference type="InterPro" id="IPR038770">
    <property type="entry name" value="Na+/solute_symporter_sf"/>
</dbReference>
<feature type="transmembrane region" description="Helical" evidence="9">
    <location>
        <begin position="267"/>
        <end position="286"/>
    </location>
</feature>
<dbReference type="Pfam" id="PF02080">
    <property type="entry name" value="TrkA_C"/>
    <property type="match status" value="1"/>
</dbReference>
<evidence type="ECO:0000256" key="8">
    <source>
        <dbReference type="ARBA" id="ARBA00023136"/>
    </source>
</evidence>
<dbReference type="PANTHER" id="PTHR32507">
    <property type="entry name" value="NA(+)/H(+) ANTIPORTER 1"/>
    <property type="match status" value="1"/>
</dbReference>
<dbReference type="PROSITE" id="PS51202">
    <property type="entry name" value="RCK_C"/>
    <property type="match status" value="1"/>
</dbReference>